<dbReference type="InterPro" id="IPR014854">
    <property type="entry name" value="Nse4_C"/>
</dbReference>
<keyword evidence="4 7" id="KW-0233">DNA recombination</keyword>
<gene>
    <name evidence="10" type="ORF">MNEG_7048</name>
</gene>
<evidence type="ECO:0000256" key="3">
    <source>
        <dbReference type="ARBA" id="ARBA00022763"/>
    </source>
</evidence>
<dbReference type="GO" id="GO:0005634">
    <property type="term" value="C:nucleus"/>
    <property type="evidence" value="ECO:0007669"/>
    <property type="project" value="UniProtKB-SubCell"/>
</dbReference>
<evidence type="ECO:0000256" key="4">
    <source>
        <dbReference type="ARBA" id="ARBA00023172"/>
    </source>
</evidence>
<dbReference type="InterPro" id="IPR027786">
    <property type="entry name" value="Nse4/EID"/>
</dbReference>
<feature type="domain" description="Non-structural maintenance of chromosome element 4 C-terminal" evidence="9">
    <location>
        <begin position="215"/>
        <end position="290"/>
    </location>
</feature>
<comment type="subunit">
    <text evidence="7">Component of the SMC5-SMC6 complex.</text>
</comment>
<reference evidence="10 11" key="1">
    <citation type="journal article" date="2013" name="BMC Genomics">
        <title>Reconstruction of the lipid metabolism for the microalga Monoraphidium neglectum from its genome sequence reveals characteristics suitable for biofuel production.</title>
        <authorList>
            <person name="Bogen C."/>
            <person name="Al-Dilaimi A."/>
            <person name="Albersmeier A."/>
            <person name="Wichmann J."/>
            <person name="Grundmann M."/>
            <person name="Rupp O."/>
            <person name="Lauersen K.J."/>
            <person name="Blifernez-Klassen O."/>
            <person name="Kalinowski J."/>
            <person name="Goesmann A."/>
            <person name="Mussgnug J.H."/>
            <person name="Kruse O."/>
        </authorList>
    </citation>
    <scope>NUCLEOTIDE SEQUENCE [LARGE SCALE GENOMIC DNA]</scope>
    <source>
        <strain evidence="10 11">SAG 48.87</strain>
    </source>
</reference>
<evidence type="ECO:0000256" key="7">
    <source>
        <dbReference type="RuleBase" id="RU365071"/>
    </source>
</evidence>
<feature type="region of interest" description="Disordered" evidence="8">
    <location>
        <begin position="297"/>
        <end position="356"/>
    </location>
</feature>
<feature type="compositionally biased region" description="Acidic residues" evidence="8">
    <location>
        <begin position="326"/>
        <end position="342"/>
    </location>
</feature>
<accession>A0A0D2L0G1</accession>
<dbReference type="GeneID" id="25739924"/>
<evidence type="ECO:0000256" key="5">
    <source>
        <dbReference type="ARBA" id="ARBA00023204"/>
    </source>
</evidence>
<proteinExistence type="inferred from homology"/>
<keyword evidence="11" id="KW-1185">Reference proteome</keyword>
<dbReference type="PANTHER" id="PTHR16140">
    <property type="entry name" value="NON-STRUCTURAL MAINTENANCE OF CHROMOSOMES ELEMENT 4"/>
    <property type="match status" value="1"/>
</dbReference>
<comment type="similarity">
    <text evidence="2 7">Belongs to the NSE4 family.</text>
</comment>
<evidence type="ECO:0000256" key="6">
    <source>
        <dbReference type="ARBA" id="ARBA00023242"/>
    </source>
</evidence>
<feature type="region of interest" description="Disordered" evidence="8">
    <location>
        <begin position="157"/>
        <end position="176"/>
    </location>
</feature>
<evidence type="ECO:0000256" key="1">
    <source>
        <dbReference type="ARBA" id="ARBA00004123"/>
    </source>
</evidence>
<evidence type="ECO:0000313" key="10">
    <source>
        <dbReference type="EMBL" id="KIZ00914.1"/>
    </source>
</evidence>
<organism evidence="10 11">
    <name type="scientific">Monoraphidium neglectum</name>
    <dbReference type="NCBI Taxonomy" id="145388"/>
    <lineage>
        <taxon>Eukaryota</taxon>
        <taxon>Viridiplantae</taxon>
        <taxon>Chlorophyta</taxon>
        <taxon>core chlorophytes</taxon>
        <taxon>Chlorophyceae</taxon>
        <taxon>CS clade</taxon>
        <taxon>Sphaeropleales</taxon>
        <taxon>Selenastraceae</taxon>
        <taxon>Monoraphidium</taxon>
    </lineage>
</organism>
<evidence type="ECO:0000259" key="9">
    <source>
        <dbReference type="Pfam" id="PF08743"/>
    </source>
</evidence>
<name>A0A0D2L0G1_9CHLO</name>
<dbReference type="STRING" id="145388.A0A0D2L0G1"/>
<evidence type="ECO:0000256" key="2">
    <source>
        <dbReference type="ARBA" id="ARBA00008997"/>
    </source>
</evidence>
<dbReference type="GO" id="GO:0006281">
    <property type="term" value="P:DNA repair"/>
    <property type="evidence" value="ECO:0007669"/>
    <property type="project" value="UniProtKB-UniRule"/>
</dbReference>
<evidence type="ECO:0000313" key="11">
    <source>
        <dbReference type="Proteomes" id="UP000054498"/>
    </source>
</evidence>
<feature type="compositionally biased region" description="Gly residues" evidence="8">
    <location>
        <begin position="300"/>
        <end position="309"/>
    </location>
</feature>
<dbReference type="GO" id="GO:0006310">
    <property type="term" value="P:DNA recombination"/>
    <property type="evidence" value="ECO:0007669"/>
    <property type="project" value="UniProtKB-UniRule"/>
</dbReference>
<dbReference type="EMBL" id="KK101431">
    <property type="protein sequence ID" value="KIZ00914.1"/>
    <property type="molecule type" value="Genomic_DNA"/>
</dbReference>
<dbReference type="OrthoDB" id="361242at2759"/>
<comment type="subcellular location">
    <subcellularLocation>
        <location evidence="1 7">Nucleus</location>
    </subcellularLocation>
</comment>
<dbReference type="AlphaFoldDB" id="A0A0D2L0G1"/>
<keyword evidence="3 7" id="KW-0227">DNA damage</keyword>
<keyword evidence="6 7" id="KW-0539">Nucleus</keyword>
<dbReference type="RefSeq" id="XP_013899933.1">
    <property type="nucleotide sequence ID" value="XM_014044479.1"/>
</dbReference>
<dbReference type="Pfam" id="PF08743">
    <property type="entry name" value="Nse4_C"/>
    <property type="match status" value="1"/>
</dbReference>
<protein>
    <recommendedName>
        <fullName evidence="7">Non-structural maintenance of chromosomes element 4</fullName>
    </recommendedName>
</protein>
<evidence type="ECO:0000256" key="8">
    <source>
        <dbReference type="SAM" id="MobiDB-lite"/>
    </source>
</evidence>
<keyword evidence="5 7" id="KW-0234">DNA repair</keyword>
<dbReference type="PANTHER" id="PTHR16140:SF0">
    <property type="entry name" value="NON-STRUCTURAL MAINTENANCE OF CHROMOSOMES ELEMENT 4"/>
    <property type="match status" value="1"/>
</dbReference>
<dbReference type="KEGG" id="mng:MNEG_7048"/>
<sequence length="356" mass="38271">MGKGGALGGPQAEHQAALDRRVLRQEYRKLLGDAVEGKEQLQDAGSGALKTMLEKVELLRDKVEKPREHAVDADVFCHLTECGLTMVSRGHAANQGRTPAALIAMLRQAYGGDAAASSGPLHPEAMQWAALGASAAAYVARAPGVGCMLGPMDVPPKARAAPAQRRQRAAEPSGEVVHAQELATAQLGGEQDKQETDRNVLVMWDCLQRAGGAARFVPLVLNHDSFAQTVENIFTLSFLVRDRRVSLQTDEERGTLVNAAAKGTAAAGAPMQLMLSFDMEGWEELCAATRPADCLMPHRGPGGNAGRSAGGSAQRQHSGGRRRRDEEDECEDEEEDEEEEVPVDVPTKRARRRSSR</sequence>
<comment type="function">
    <text evidence="7">Component of the SMC5-SMC6 complex, that promotes sister chromatid alignment after DNA damage and facilitates double-stranded DNA breaks (DSBs) repair via homologous recombination between sister chromatids.</text>
</comment>
<dbReference type="Proteomes" id="UP000054498">
    <property type="component" value="Unassembled WGS sequence"/>
</dbReference>
<dbReference type="GO" id="GO:0030915">
    <property type="term" value="C:Smc5-Smc6 complex"/>
    <property type="evidence" value="ECO:0007669"/>
    <property type="project" value="UniProtKB-UniRule"/>
</dbReference>